<dbReference type="EMBL" id="JBHSGI010000004">
    <property type="protein sequence ID" value="MFC4668154.1"/>
    <property type="molecule type" value="Genomic_DNA"/>
</dbReference>
<sequence length="302" mass="33468">MHPAAFEEYLAHKARFPGSAWIGFFHRSAQTILVSKEIVAAAEQLALSVAGKGMPDGSDWYFPVLATPPAEEVILVTEFATGSLGVWPIRITQKNGVEVNHFKRGCRSFIGCFRAGESFSSVKVADTSDDKTIRLGQTVWKMAFILSLLNEPRLIRKGSQQGSGSVRRRFERAMNRPSAGWTRVSWRPGSVAESAHGGDATGDRMPLHWCRGHWRRIKNQTKPHENAVWLQQQGSGSWYWYERVSDCWKGHPDFGVKLHHLEPLLNGEKPIVGRELPSAASAARKAMTDAACRSALMAAGFA</sequence>
<keyword evidence="2" id="KW-1185">Reference proteome</keyword>
<accession>A0ABV9KDZ8</accession>
<organism evidence="1 2">
    <name type="scientific">Seohaeicola nanhaiensis</name>
    <dbReference type="NCBI Taxonomy" id="1387282"/>
    <lineage>
        <taxon>Bacteria</taxon>
        <taxon>Pseudomonadati</taxon>
        <taxon>Pseudomonadota</taxon>
        <taxon>Alphaproteobacteria</taxon>
        <taxon>Rhodobacterales</taxon>
        <taxon>Roseobacteraceae</taxon>
        <taxon>Seohaeicola</taxon>
    </lineage>
</organism>
<name>A0ABV9KDZ8_9RHOB</name>
<dbReference type="RefSeq" id="WP_380716422.1">
    <property type="nucleotide sequence ID" value="NZ_JBHSGI010000004.1"/>
</dbReference>
<dbReference type="Proteomes" id="UP001595973">
    <property type="component" value="Unassembled WGS sequence"/>
</dbReference>
<reference evidence="2" key="1">
    <citation type="journal article" date="2019" name="Int. J. Syst. Evol. Microbiol.">
        <title>The Global Catalogue of Microorganisms (GCM) 10K type strain sequencing project: providing services to taxonomists for standard genome sequencing and annotation.</title>
        <authorList>
            <consortium name="The Broad Institute Genomics Platform"/>
            <consortium name="The Broad Institute Genome Sequencing Center for Infectious Disease"/>
            <person name="Wu L."/>
            <person name="Ma J."/>
        </authorList>
    </citation>
    <scope>NUCLEOTIDE SEQUENCE [LARGE SCALE GENOMIC DNA]</scope>
    <source>
        <strain evidence="2">CGMCC 4.7283</strain>
    </source>
</reference>
<protein>
    <submittedName>
        <fullName evidence="1">Uncharacterized protein</fullName>
    </submittedName>
</protein>
<evidence type="ECO:0000313" key="2">
    <source>
        <dbReference type="Proteomes" id="UP001595973"/>
    </source>
</evidence>
<evidence type="ECO:0000313" key="1">
    <source>
        <dbReference type="EMBL" id="MFC4668154.1"/>
    </source>
</evidence>
<comment type="caution">
    <text evidence="1">The sequence shown here is derived from an EMBL/GenBank/DDBJ whole genome shotgun (WGS) entry which is preliminary data.</text>
</comment>
<gene>
    <name evidence="1" type="ORF">ACFO5X_06270</name>
</gene>
<proteinExistence type="predicted"/>